<dbReference type="AlphaFoldDB" id="A0A564YI15"/>
<dbReference type="Proteomes" id="UP000321570">
    <property type="component" value="Unassembled WGS sequence"/>
</dbReference>
<dbReference type="PANTHER" id="PTHR45871">
    <property type="entry name" value="N-ACETYLGLUCOSAMINYL-PHOSPHATIDYLINOSITOL BIOSYNTHETIC PROTEIN"/>
    <property type="match status" value="1"/>
</dbReference>
<dbReference type="EMBL" id="CABIJS010000222">
    <property type="protein sequence ID" value="VUZ46932.1"/>
    <property type="molecule type" value="Genomic_DNA"/>
</dbReference>
<organism evidence="1 2">
    <name type="scientific">Hymenolepis diminuta</name>
    <name type="common">Rat tapeworm</name>
    <dbReference type="NCBI Taxonomy" id="6216"/>
    <lineage>
        <taxon>Eukaryota</taxon>
        <taxon>Metazoa</taxon>
        <taxon>Spiralia</taxon>
        <taxon>Lophotrochozoa</taxon>
        <taxon>Platyhelminthes</taxon>
        <taxon>Cestoda</taxon>
        <taxon>Eucestoda</taxon>
        <taxon>Cyclophyllidea</taxon>
        <taxon>Hymenolepididae</taxon>
        <taxon>Hymenolepis</taxon>
    </lineage>
</organism>
<evidence type="ECO:0000313" key="1">
    <source>
        <dbReference type="EMBL" id="VUZ46932.1"/>
    </source>
</evidence>
<keyword evidence="2" id="KW-1185">Reference proteome</keyword>
<name>A0A564YI15_HYMDI</name>
<accession>A0A564YI15</accession>
<evidence type="ECO:0000313" key="2">
    <source>
        <dbReference type="Proteomes" id="UP000321570"/>
    </source>
</evidence>
<protein>
    <submittedName>
        <fullName evidence="1">Uncharacterized protein</fullName>
    </submittedName>
</protein>
<reference evidence="1 2" key="1">
    <citation type="submission" date="2019-07" db="EMBL/GenBank/DDBJ databases">
        <authorList>
            <person name="Jastrzebski P J."/>
            <person name="Paukszto L."/>
            <person name="Jastrzebski P J."/>
        </authorList>
    </citation>
    <scope>NUCLEOTIDE SEQUENCE [LARGE SCALE GENOMIC DNA]</scope>
    <source>
        <strain evidence="1 2">WMS-il1</strain>
    </source>
</reference>
<dbReference type="Gene3D" id="3.40.50.2000">
    <property type="entry name" value="Glycogen Phosphorylase B"/>
    <property type="match status" value="1"/>
</dbReference>
<dbReference type="PANTHER" id="PTHR45871:SF1">
    <property type="entry name" value="PHOSPHATIDYLINOSITOL N-ACETYLGLUCOSAMINYLTRANSFERASE SUBUNIT A"/>
    <property type="match status" value="1"/>
</dbReference>
<proteinExistence type="predicted"/>
<gene>
    <name evidence="1" type="ORF">WMSIL1_LOCUS6263</name>
</gene>
<dbReference type="SUPFAM" id="SSF53756">
    <property type="entry name" value="UDP-Glycosyltransferase/glycogen phosphorylase"/>
    <property type="match status" value="1"/>
</dbReference>
<sequence>MYEDEMVSQARGNLTISFVYGCFYPNIGGVENHIYRLAQCLVSHGHKYIVVTLAYGIEWQRQVQSLMYAKALGLCALFTDHLLFGFTDLSPVLVNRALNILLSVVDNIICVPKVPKENAPLIAHMEPERT</sequence>